<evidence type="ECO:0000313" key="2">
    <source>
        <dbReference type="EMBL" id="OTG10501.1"/>
    </source>
</evidence>
<dbReference type="Proteomes" id="UP000215914">
    <property type="component" value="Chromosome 10"/>
</dbReference>
<evidence type="ECO:0000313" key="1">
    <source>
        <dbReference type="EMBL" id="KAF5783280.1"/>
    </source>
</evidence>
<dbReference type="InParanoid" id="A0A251TKJ2"/>
<gene>
    <name evidence="2" type="ORF">HannXRQ_Chr10g0288271</name>
    <name evidence="1" type="ORF">HanXRQr2_Chr11g0506071</name>
</gene>
<reference evidence="1" key="3">
    <citation type="submission" date="2020-06" db="EMBL/GenBank/DDBJ databases">
        <title>Helianthus annuus Genome sequencing and assembly Release 2.</title>
        <authorList>
            <person name="Gouzy J."/>
            <person name="Langlade N."/>
            <person name="Munos S."/>
        </authorList>
    </citation>
    <scope>NUCLEOTIDE SEQUENCE</scope>
    <source>
        <tissue evidence="1">Leaves</tissue>
    </source>
</reference>
<name>A0A251TKJ2_HELAN</name>
<evidence type="ECO:0000313" key="3">
    <source>
        <dbReference type="Proteomes" id="UP000215914"/>
    </source>
</evidence>
<proteinExistence type="predicted"/>
<accession>A0A251TKJ2</accession>
<protein>
    <submittedName>
        <fullName evidence="2">Uncharacterized protein</fullName>
    </submittedName>
</protein>
<keyword evidence="3" id="KW-1185">Reference proteome</keyword>
<reference evidence="1 3" key="1">
    <citation type="journal article" date="2017" name="Nature">
        <title>The sunflower genome provides insights into oil metabolism, flowering and Asterid evolution.</title>
        <authorList>
            <person name="Badouin H."/>
            <person name="Gouzy J."/>
            <person name="Grassa C.J."/>
            <person name="Murat F."/>
            <person name="Staton S.E."/>
            <person name="Cottret L."/>
            <person name="Lelandais-Briere C."/>
            <person name="Owens G.L."/>
            <person name="Carrere S."/>
            <person name="Mayjonade B."/>
            <person name="Legrand L."/>
            <person name="Gill N."/>
            <person name="Kane N.C."/>
            <person name="Bowers J.E."/>
            <person name="Hubner S."/>
            <person name="Bellec A."/>
            <person name="Berard A."/>
            <person name="Berges H."/>
            <person name="Blanchet N."/>
            <person name="Boniface M.C."/>
            <person name="Brunel D."/>
            <person name="Catrice O."/>
            <person name="Chaidir N."/>
            <person name="Claudel C."/>
            <person name="Donnadieu C."/>
            <person name="Faraut T."/>
            <person name="Fievet G."/>
            <person name="Helmstetter N."/>
            <person name="King M."/>
            <person name="Knapp S.J."/>
            <person name="Lai Z."/>
            <person name="Le Paslier M.C."/>
            <person name="Lippi Y."/>
            <person name="Lorenzon L."/>
            <person name="Mandel J.R."/>
            <person name="Marage G."/>
            <person name="Marchand G."/>
            <person name="Marquand E."/>
            <person name="Bret-Mestries E."/>
            <person name="Morien E."/>
            <person name="Nambeesan S."/>
            <person name="Nguyen T."/>
            <person name="Pegot-Espagnet P."/>
            <person name="Pouilly N."/>
            <person name="Raftis F."/>
            <person name="Sallet E."/>
            <person name="Schiex T."/>
            <person name="Thomas J."/>
            <person name="Vandecasteele C."/>
            <person name="Vares D."/>
            <person name="Vear F."/>
            <person name="Vautrin S."/>
            <person name="Crespi M."/>
            <person name="Mangin B."/>
            <person name="Burke J.M."/>
            <person name="Salse J."/>
            <person name="Munos S."/>
            <person name="Vincourt P."/>
            <person name="Rieseberg L.H."/>
            <person name="Langlade N.B."/>
        </authorList>
    </citation>
    <scope>NUCLEOTIDE SEQUENCE [LARGE SCALE GENOMIC DNA]</scope>
    <source>
        <strain evidence="3">cv. SF193</strain>
        <tissue evidence="1">Leaves</tissue>
    </source>
</reference>
<dbReference type="EMBL" id="CM007899">
    <property type="protein sequence ID" value="OTG10501.1"/>
    <property type="molecule type" value="Genomic_DNA"/>
</dbReference>
<dbReference type="EMBL" id="MNCJ02000326">
    <property type="protein sequence ID" value="KAF5783280.1"/>
    <property type="molecule type" value="Genomic_DNA"/>
</dbReference>
<dbReference type="Gramene" id="mRNA:HanXRQr2_Chr11g0506071">
    <property type="protein sequence ID" value="mRNA:HanXRQr2_Chr11g0506071"/>
    <property type="gene ID" value="HanXRQr2_Chr11g0506071"/>
</dbReference>
<dbReference type="AlphaFoldDB" id="A0A251TKJ2"/>
<sequence length="82" mass="9502">MAFETLQFRVMQLGAGIALSLTQHVHKRDSLIHHLNSCNHQFGSLFPMDLDLLDLQSYLGLLVLEHPMVQGFQPFYQHLFCY</sequence>
<reference evidence="2" key="2">
    <citation type="submission" date="2017-02" db="EMBL/GenBank/DDBJ databases">
        <title>Sunflower complete genome.</title>
        <authorList>
            <person name="Langlade N."/>
            <person name="Munos S."/>
        </authorList>
    </citation>
    <scope>NUCLEOTIDE SEQUENCE [LARGE SCALE GENOMIC DNA]</scope>
    <source>
        <tissue evidence="2">Leaves</tissue>
    </source>
</reference>
<organism evidence="2 3">
    <name type="scientific">Helianthus annuus</name>
    <name type="common">Common sunflower</name>
    <dbReference type="NCBI Taxonomy" id="4232"/>
    <lineage>
        <taxon>Eukaryota</taxon>
        <taxon>Viridiplantae</taxon>
        <taxon>Streptophyta</taxon>
        <taxon>Embryophyta</taxon>
        <taxon>Tracheophyta</taxon>
        <taxon>Spermatophyta</taxon>
        <taxon>Magnoliopsida</taxon>
        <taxon>eudicotyledons</taxon>
        <taxon>Gunneridae</taxon>
        <taxon>Pentapetalae</taxon>
        <taxon>asterids</taxon>
        <taxon>campanulids</taxon>
        <taxon>Asterales</taxon>
        <taxon>Asteraceae</taxon>
        <taxon>Asteroideae</taxon>
        <taxon>Heliantheae alliance</taxon>
        <taxon>Heliantheae</taxon>
        <taxon>Helianthus</taxon>
    </lineage>
</organism>